<protein>
    <recommendedName>
        <fullName evidence="8">Diguanylate cyclase</fullName>
    </recommendedName>
</protein>
<dbReference type="Pfam" id="PF01814">
    <property type="entry name" value="Hemerythrin"/>
    <property type="match status" value="1"/>
</dbReference>
<evidence type="ECO:0000259" key="5">
    <source>
        <dbReference type="PROSITE" id="PS50887"/>
    </source>
</evidence>
<dbReference type="InterPro" id="IPR000014">
    <property type="entry name" value="PAS"/>
</dbReference>
<dbReference type="NCBIfam" id="TIGR00254">
    <property type="entry name" value="GGDEF"/>
    <property type="match status" value="1"/>
</dbReference>
<dbReference type="InterPro" id="IPR003018">
    <property type="entry name" value="GAF"/>
</dbReference>
<evidence type="ECO:0000313" key="7">
    <source>
        <dbReference type="Proteomes" id="UP000824988"/>
    </source>
</evidence>
<dbReference type="InterPro" id="IPR001610">
    <property type="entry name" value="PAC"/>
</dbReference>
<dbReference type="CDD" id="cd00130">
    <property type="entry name" value="PAS"/>
    <property type="match status" value="1"/>
</dbReference>
<dbReference type="Pfam" id="PF13185">
    <property type="entry name" value="GAF_2"/>
    <property type="match status" value="1"/>
</dbReference>
<evidence type="ECO:0000259" key="4">
    <source>
        <dbReference type="PROSITE" id="PS50113"/>
    </source>
</evidence>
<evidence type="ECO:0000256" key="2">
    <source>
        <dbReference type="SAM" id="Phobius"/>
    </source>
</evidence>
<dbReference type="Pfam" id="PF08448">
    <property type="entry name" value="PAS_4"/>
    <property type="match status" value="1"/>
</dbReference>
<feature type="domain" description="PAC" evidence="4">
    <location>
        <begin position="560"/>
        <end position="612"/>
    </location>
</feature>
<dbReference type="CDD" id="cd12107">
    <property type="entry name" value="Hemerythrin"/>
    <property type="match status" value="1"/>
</dbReference>
<dbReference type="Proteomes" id="UP000824988">
    <property type="component" value="Chromosome"/>
</dbReference>
<sequence>MLQPSKNRNLTFWVTVATSIFGVVVVTFALYVYSEKNVERVSNLRLNALQLADELRHSSESLTKMARSYIVTGNPDYKRYFQEIIDIREGRRPRPANHLYYWDLVVYGDQFPQDKAADAVPLLDLVKGAAFGENEFSLLADAKRNSDALAQTEMEAIRLFDSTAADPTADKQRARQILFDKAYDQAKLNILRPISQFNDLMDARTAAAVERAIFHANVFRVIFVGTSLFWLYLLWRSYRSLLTLLGASPGELQTQIARLGRGDFSPPAVAVPVDADSVMAWLNETRHELNSLSTARLRAEALLEERTRYLWTNNRILQMLADNAPLETILSELMRIMENIHPGALCSVLLVNEAGTHLCNAASPSLPESWRQITAKVPIGDSIGSCGTAAFRGERVVVEDVRTHAYWRPFRDVAEQAGLRACWSQPFKNSQGKVLGTFAVYHREPARPTEQEIQLIEDYAKLAQLAVERASLAEGLRQSQEMYRLIAENSSEVIWLVDLPEMRFSYINHAIKHLRGWAPEEILNQPLSAMLTPKMEAKVKKTLEGIVARLGAPGQTVRHETLEVELPHKDGHMAPAELIATLLLDEAGRPRQLLGISRDITERKAAEQAIRQMAFHDPLTTLPNQRLLEDRLHQVIARAQRDHSRMSLLFIDLDKFKQVNDMRGHATGDWLLQRVAERMQNCLRESDTAARIGGDEFVVLLPDAETAQSALAVAEKIRATLEEPFVTPDGAALHISSSIGIAIYPDHADTPRDLLRFGDEAMYRAKKGGRNAVEVFAAAAPAQNSRPVIRVMWQPAYACGEPSIDEEHKELFRRANTLLDLAVKHEADPPAVNQAFDELLAHVTAHFAHEEAVLRDHDYEALSRHADQHRVLLEHAQDLRRQAAEGMLPVGELIDFIASKVVVGHMLKEDSRFHGLFTHAPRPNRSRNRTV</sequence>
<reference evidence="6" key="1">
    <citation type="submission" date="2019-06" db="EMBL/GenBank/DDBJ databases">
        <title>Complete genome sequence of Methylogaea oryzae strain JCM16910.</title>
        <authorList>
            <person name="Asakawa S."/>
        </authorList>
    </citation>
    <scope>NUCLEOTIDE SEQUENCE</scope>
    <source>
        <strain evidence="6">E10</strain>
    </source>
</reference>
<evidence type="ECO:0000256" key="1">
    <source>
        <dbReference type="ARBA" id="ARBA00001946"/>
    </source>
</evidence>
<keyword evidence="2" id="KW-1133">Transmembrane helix</keyword>
<comment type="cofactor">
    <cofactor evidence="1">
        <name>Mg(2+)</name>
        <dbReference type="ChEBI" id="CHEBI:18420"/>
    </cofactor>
</comment>
<evidence type="ECO:0000313" key="6">
    <source>
        <dbReference type="EMBL" id="BBL70397.1"/>
    </source>
</evidence>
<dbReference type="EMBL" id="AP019782">
    <property type="protein sequence ID" value="BBL70397.1"/>
    <property type="molecule type" value="Genomic_DNA"/>
</dbReference>
<feature type="domain" description="PAS" evidence="3">
    <location>
        <begin position="479"/>
        <end position="550"/>
    </location>
</feature>
<dbReference type="FunFam" id="3.30.70.270:FF:000001">
    <property type="entry name" value="Diguanylate cyclase domain protein"/>
    <property type="match status" value="1"/>
</dbReference>
<feature type="domain" description="GGDEF" evidence="5">
    <location>
        <begin position="644"/>
        <end position="778"/>
    </location>
</feature>
<dbReference type="GO" id="GO:0046872">
    <property type="term" value="F:metal ion binding"/>
    <property type="evidence" value="ECO:0007669"/>
    <property type="project" value="InterPro"/>
</dbReference>
<dbReference type="InterPro" id="IPR013656">
    <property type="entry name" value="PAS_4"/>
</dbReference>
<dbReference type="GO" id="GO:0003824">
    <property type="term" value="F:catalytic activity"/>
    <property type="evidence" value="ECO:0007669"/>
    <property type="project" value="UniProtKB-ARBA"/>
</dbReference>
<name>A0A8D4VNN1_9GAMM</name>
<dbReference type="RefSeq" id="WP_221048402.1">
    <property type="nucleotide sequence ID" value="NZ_AP019782.1"/>
</dbReference>
<dbReference type="SMART" id="SM00065">
    <property type="entry name" value="GAF"/>
    <property type="match status" value="1"/>
</dbReference>
<dbReference type="PANTHER" id="PTHR46663:SF3">
    <property type="entry name" value="SLL0267 PROTEIN"/>
    <property type="match status" value="1"/>
</dbReference>
<accession>A0A8D4VNN1</accession>
<dbReference type="InterPro" id="IPR052163">
    <property type="entry name" value="DGC-Regulatory_Protein"/>
</dbReference>
<keyword evidence="7" id="KW-1185">Reference proteome</keyword>
<dbReference type="KEGG" id="moz:MoryE10_10030"/>
<evidence type="ECO:0000259" key="3">
    <source>
        <dbReference type="PROSITE" id="PS50112"/>
    </source>
</evidence>
<dbReference type="NCBIfam" id="TIGR02481">
    <property type="entry name" value="hemeryth_dom"/>
    <property type="match status" value="1"/>
</dbReference>
<dbReference type="InterPro" id="IPR012827">
    <property type="entry name" value="Hemerythrin_metal-bd"/>
</dbReference>
<dbReference type="InterPro" id="IPR016131">
    <property type="entry name" value="Haemerythrin_Fe_BS"/>
</dbReference>
<dbReference type="SMART" id="SM00091">
    <property type="entry name" value="PAS"/>
    <property type="match status" value="1"/>
</dbReference>
<feature type="transmembrane region" description="Helical" evidence="2">
    <location>
        <begin position="218"/>
        <end position="235"/>
    </location>
</feature>
<dbReference type="InterPro" id="IPR000160">
    <property type="entry name" value="GGDEF_dom"/>
</dbReference>
<dbReference type="Pfam" id="PF00990">
    <property type="entry name" value="GGDEF"/>
    <property type="match status" value="1"/>
</dbReference>
<organism evidence="6 7">
    <name type="scientific">Methylogaea oryzae</name>
    <dbReference type="NCBI Taxonomy" id="1295382"/>
    <lineage>
        <taxon>Bacteria</taxon>
        <taxon>Pseudomonadati</taxon>
        <taxon>Pseudomonadota</taxon>
        <taxon>Gammaproteobacteria</taxon>
        <taxon>Methylococcales</taxon>
        <taxon>Methylococcaceae</taxon>
        <taxon>Methylogaea</taxon>
    </lineage>
</organism>
<dbReference type="SMART" id="SM00267">
    <property type="entry name" value="GGDEF"/>
    <property type="match status" value="1"/>
</dbReference>
<dbReference type="PROSITE" id="PS50887">
    <property type="entry name" value="GGDEF"/>
    <property type="match status" value="1"/>
</dbReference>
<dbReference type="CDD" id="cd01949">
    <property type="entry name" value="GGDEF"/>
    <property type="match status" value="1"/>
</dbReference>
<keyword evidence="2" id="KW-0812">Transmembrane</keyword>
<dbReference type="InterPro" id="IPR000700">
    <property type="entry name" value="PAS-assoc_C"/>
</dbReference>
<proteinExistence type="predicted"/>
<keyword evidence="2" id="KW-0472">Membrane</keyword>
<dbReference type="SMART" id="SM00086">
    <property type="entry name" value="PAC"/>
    <property type="match status" value="1"/>
</dbReference>
<dbReference type="PROSITE" id="PS00550">
    <property type="entry name" value="HEMERYTHRINS"/>
    <property type="match status" value="1"/>
</dbReference>
<feature type="transmembrane region" description="Helical" evidence="2">
    <location>
        <begin position="12"/>
        <end position="33"/>
    </location>
</feature>
<dbReference type="PROSITE" id="PS50113">
    <property type="entry name" value="PAC"/>
    <property type="match status" value="1"/>
</dbReference>
<gene>
    <name evidence="6" type="ORF">MoryE10_10030</name>
</gene>
<dbReference type="PANTHER" id="PTHR46663">
    <property type="entry name" value="DIGUANYLATE CYCLASE DGCT-RELATED"/>
    <property type="match status" value="1"/>
</dbReference>
<dbReference type="NCBIfam" id="TIGR00229">
    <property type="entry name" value="sensory_box"/>
    <property type="match status" value="1"/>
</dbReference>
<evidence type="ECO:0008006" key="8">
    <source>
        <dbReference type="Google" id="ProtNLM"/>
    </source>
</evidence>
<dbReference type="InterPro" id="IPR012312">
    <property type="entry name" value="Hemerythrin-like"/>
</dbReference>
<dbReference type="PROSITE" id="PS50112">
    <property type="entry name" value="PAS"/>
    <property type="match status" value="1"/>
</dbReference>
<dbReference type="AlphaFoldDB" id="A0A8D4VNN1"/>